<dbReference type="EMBL" id="JAJJMB010005545">
    <property type="protein sequence ID" value="KAI3938393.1"/>
    <property type="molecule type" value="Genomic_DNA"/>
</dbReference>
<sequence length="82" mass="9039">RVACKGHNKADVSEVELVDIALLDTISVRKVSTKEITNEKLQAAKKSLAKLENGIDAIEAKSEVTFIRIIQTRVSLLNMFAN</sequence>
<evidence type="ECO:0000313" key="2">
    <source>
        <dbReference type="EMBL" id="KAI3938393.1"/>
    </source>
</evidence>
<dbReference type="AlphaFoldDB" id="A0AAD4T590"/>
<evidence type="ECO:0000313" key="3">
    <source>
        <dbReference type="Proteomes" id="UP001202328"/>
    </source>
</evidence>
<keyword evidence="3" id="KW-1185">Reference proteome</keyword>
<dbReference type="Proteomes" id="UP001202328">
    <property type="component" value="Unassembled WGS sequence"/>
</dbReference>
<dbReference type="GO" id="GO:0048367">
    <property type="term" value="P:shoot system development"/>
    <property type="evidence" value="ECO:0007669"/>
    <property type="project" value="InterPro"/>
</dbReference>
<evidence type="ECO:0000256" key="1">
    <source>
        <dbReference type="SAM" id="Coils"/>
    </source>
</evidence>
<gene>
    <name evidence="2" type="ORF">MKW98_015292</name>
</gene>
<feature type="non-terminal residue" evidence="2">
    <location>
        <position position="1"/>
    </location>
</feature>
<accession>A0AAD4T590</accession>
<keyword evidence="1" id="KW-0175">Coiled coil</keyword>
<proteinExistence type="predicted"/>
<name>A0AAD4T590_9MAGN</name>
<dbReference type="Pfam" id="PF03087">
    <property type="entry name" value="BPS1"/>
    <property type="match status" value="1"/>
</dbReference>
<organism evidence="2 3">
    <name type="scientific">Papaver atlanticum</name>
    <dbReference type="NCBI Taxonomy" id="357466"/>
    <lineage>
        <taxon>Eukaryota</taxon>
        <taxon>Viridiplantae</taxon>
        <taxon>Streptophyta</taxon>
        <taxon>Embryophyta</taxon>
        <taxon>Tracheophyta</taxon>
        <taxon>Spermatophyta</taxon>
        <taxon>Magnoliopsida</taxon>
        <taxon>Ranunculales</taxon>
        <taxon>Papaveraceae</taxon>
        <taxon>Papaveroideae</taxon>
        <taxon>Papaver</taxon>
    </lineage>
</organism>
<dbReference type="GO" id="GO:0048364">
    <property type="term" value="P:root development"/>
    <property type="evidence" value="ECO:0007669"/>
    <property type="project" value="InterPro"/>
</dbReference>
<reference evidence="2" key="1">
    <citation type="submission" date="2022-04" db="EMBL/GenBank/DDBJ databases">
        <title>A functionally conserved STORR gene fusion in Papaver species that diverged 16.8 million years ago.</title>
        <authorList>
            <person name="Catania T."/>
        </authorList>
    </citation>
    <scope>NUCLEOTIDE SEQUENCE</scope>
    <source>
        <strain evidence="2">S-188037</strain>
    </source>
</reference>
<feature type="coiled-coil region" evidence="1">
    <location>
        <begin position="34"/>
        <end position="61"/>
    </location>
</feature>
<comment type="caution">
    <text evidence="2">The sequence shown here is derived from an EMBL/GenBank/DDBJ whole genome shotgun (WGS) entry which is preliminary data.</text>
</comment>
<dbReference type="InterPro" id="IPR004320">
    <property type="entry name" value="BPS1_pln"/>
</dbReference>
<protein>
    <submittedName>
        <fullName evidence="2">Uncharacterized protein</fullName>
    </submittedName>
</protein>